<dbReference type="Proteomes" id="UP000095544">
    <property type="component" value="Unassembled WGS sequence"/>
</dbReference>
<evidence type="ECO:0000313" key="3">
    <source>
        <dbReference type="EMBL" id="CUO75362.1"/>
    </source>
</evidence>
<evidence type="ECO:0000313" key="4">
    <source>
        <dbReference type="Proteomes" id="UP000095544"/>
    </source>
</evidence>
<organism evidence="3 4">
    <name type="scientific">Faecalicatena contorta</name>
    <dbReference type="NCBI Taxonomy" id="39482"/>
    <lineage>
        <taxon>Bacteria</taxon>
        <taxon>Bacillati</taxon>
        <taxon>Bacillota</taxon>
        <taxon>Clostridia</taxon>
        <taxon>Lachnospirales</taxon>
        <taxon>Lachnospiraceae</taxon>
        <taxon>Faecalicatena</taxon>
    </lineage>
</organism>
<feature type="transmembrane region" description="Helical" evidence="1">
    <location>
        <begin position="86"/>
        <end position="106"/>
    </location>
</feature>
<keyword evidence="1" id="KW-0472">Membrane</keyword>
<dbReference type="InterPro" id="IPR006976">
    <property type="entry name" value="VanZ-like"/>
</dbReference>
<protein>
    <submittedName>
        <fullName evidence="3">Predicted integral membrane protein</fullName>
    </submittedName>
</protein>
<dbReference type="Pfam" id="PF04892">
    <property type="entry name" value="VanZ"/>
    <property type="match status" value="1"/>
</dbReference>
<gene>
    <name evidence="3" type="ORF">ERS852491_03191</name>
</gene>
<dbReference type="STRING" id="39482.ERS852491_03191"/>
<evidence type="ECO:0000259" key="2">
    <source>
        <dbReference type="Pfam" id="PF04892"/>
    </source>
</evidence>
<feature type="transmembrane region" description="Helical" evidence="1">
    <location>
        <begin position="142"/>
        <end position="159"/>
    </location>
</feature>
<feature type="transmembrane region" description="Helical" evidence="1">
    <location>
        <begin position="6"/>
        <end position="26"/>
    </location>
</feature>
<keyword evidence="1" id="KW-1133">Transmembrane helix</keyword>
<sequence>MADIIITLYPILCVLLPCLIYMFILARKPGNHLTKAHFIWVFLFLFYLHMVLDTTGIGTIWDIGKYDSILSLDKINLVPFNDGLEFSQILNVIMFMPLGFLLPLLWTNYRTLPRVLLAGAGYSLSIEICQLFNNRVTDMNDLIMNTFGALAGYCIWIIYRRLFPRTGTRKELALSLHEPAVYMVLSVLAVFFLCNWRWMVYKLYM</sequence>
<proteinExistence type="predicted"/>
<accession>A0A174HK99</accession>
<feature type="domain" description="VanZ-like" evidence="2">
    <location>
        <begin position="44"/>
        <end position="159"/>
    </location>
</feature>
<dbReference type="RefSeq" id="WP_050639972.1">
    <property type="nucleotide sequence ID" value="NZ_CABKUE010000007.1"/>
</dbReference>
<dbReference type="InterPro" id="IPR053150">
    <property type="entry name" value="Teicoplanin_resist-assoc"/>
</dbReference>
<keyword evidence="1" id="KW-0812">Transmembrane</keyword>
<dbReference type="PANTHER" id="PTHR36834:SF2">
    <property type="entry name" value="MEMBRANE PROTEIN"/>
    <property type="match status" value="1"/>
</dbReference>
<dbReference type="AlphaFoldDB" id="A0A174HK99"/>
<reference evidence="3 4" key="1">
    <citation type="submission" date="2015-09" db="EMBL/GenBank/DDBJ databases">
        <authorList>
            <consortium name="Pathogen Informatics"/>
        </authorList>
    </citation>
    <scope>NUCLEOTIDE SEQUENCE [LARGE SCALE GENOMIC DNA]</scope>
    <source>
        <strain evidence="3 4">2789STDY5834876</strain>
    </source>
</reference>
<dbReference type="OrthoDB" id="9805025at2"/>
<evidence type="ECO:0000256" key="1">
    <source>
        <dbReference type="SAM" id="Phobius"/>
    </source>
</evidence>
<dbReference type="PANTHER" id="PTHR36834">
    <property type="entry name" value="MEMBRANE PROTEIN-RELATED"/>
    <property type="match status" value="1"/>
</dbReference>
<feature type="transmembrane region" description="Helical" evidence="1">
    <location>
        <begin position="180"/>
        <end position="199"/>
    </location>
</feature>
<name>A0A174HK99_9FIRM</name>
<dbReference type="EMBL" id="CYZU01000032">
    <property type="protein sequence ID" value="CUO75362.1"/>
    <property type="molecule type" value="Genomic_DNA"/>
</dbReference>
<feature type="transmembrane region" description="Helical" evidence="1">
    <location>
        <begin position="38"/>
        <end position="61"/>
    </location>
</feature>